<evidence type="ECO:0000313" key="2">
    <source>
        <dbReference type="Proteomes" id="UP000295756"/>
    </source>
</evidence>
<name>A0ABX5SJ40_9LACO</name>
<proteinExistence type="predicted"/>
<dbReference type="Proteomes" id="UP000295756">
    <property type="component" value="Chromosome"/>
</dbReference>
<dbReference type="EMBL" id="CP037939">
    <property type="protein sequence ID" value="QBR47389.1"/>
    <property type="molecule type" value="Genomic_DNA"/>
</dbReference>
<organism evidence="1 2">
    <name type="scientific">Leuconostoc kimchii</name>
    <dbReference type="NCBI Taxonomy" id="136609"/>
    <lineage>
        <taxon>Bacteria</taxon>
        <taxon>Bacillati</taxon>
        <taxon>Bacillota</taxon>
        <taxon>Bacilli</taxon>
        <taxon>Lactobacillales</taxon>
        <taxon>Lactobacillaceae</taxon>
        <taxon>Leuconostoc</taxon>
    </lineage>
</organism>
<reference evidence="1 2" key="1">
    <citation type="submission" date="2019-03" db="EMBL/GenBank/DDBJ databases">
        <title>Complete Genome Sequence of Leuconostoc kimchii strain NKJ218 Isolated from Homemade Kimchi.</title>
        <authorList>
            <person name="Jung J.Y."/>
            <person name="Jin H.M."/>
            <person name="Jung J.-W."/>
            <person name="Lee S.-Y."/>
            <person name="Ryu B.-G."/>
            <person name="Han S.-S."/>
            <person name="Kang H.K."/>
            <person name="Choi H.W."/>
            <person name="Chung E.J."/>
            <person name="Choi K.-M."/>
        </authorList>
    </citation>
    <scope>NUCLEOTIDE SEQUENCE [LARGE SCALE GENOMIC DNA]</scope>
    <source>
        <strain evidence="1 2">NKJ218</strain>
    </source>
</reference>
<dbReference type="RefSeq" id="WP_013102421.1">
    <property type="nucleotide sequence ID" value="NZ_CP037939.1"/>
</dbReference>
<gene>
    <name evidence="1" type="ORF">EW139_04365</name>
</gene>
<sequence>MKLIDFENLTQYMSPKSLLFEQRGELILPVSQVYFIPDSPHLRLITGQKAMSLIQLSTRLKDMSDETQLFSSTFRPIFGFHLLLDVATPHIVLK</sequence>
<keyword evidence="2" id="KW-1185">Reference proteome</keyword>
<protein>
    <submittedName>
        <fullName evidence="1">Uncharacterized protein</fullName>
    </submittedName>
</protein>
<evidence type="ECO:0000313" key="1">
    <source>
        <dbReference type="EMBL" id="QBR47389.1"/>
    </source>
</evidence>
<accession>A0ABX5SJ40</accession>